<gene>
    <name evidence="1" type="ORF">C476_16957</name>
</gene>
<comment type="caution">
    <text evidence="1">The sequence shown here is derived from an EMBL/GenBank/DDBJ whole genome shotgun (WGS) entry which is preliminary data.</text>
</comment>
<proteinExistence type="predicted"/>
<sequence>MCLETFIKSIWNHITEILIKLLKFVVGNILPTNFSSVISFYRLSKRKKLVLKIHLRVILNTEIEIIYGF</sequence>
<dbReference type="AlphaFoldDB" id="M0C053"/>
<dbReference type="Proteomes" id="UP000011615">
    <property type="component" value="Unassembled WGS sequence"/>
</dbReference>
<protein>
    <submittedName>
        <fullName evidence="1">Uncharacterized protein</fullName>
    </submittedName>
</protein>
<organism evidence="1 2">
    <name type="scientific">Natrinema limicola JCM 13563</name>
    <dbReference type="NCBI Taxonomy" id="1230457"/>
    <lineage>
        <taxon>Archaea</taxon>
        <taxon>Methanobacteriati</taxon>
        <taxon>Methanobacteriota</taxon>
        <taxon>Stenosarchaea group</taxon>
        <taxon>Halobacteria</taxon>
        <taxon>Halobacteriales</taxon>
        <taxon>Natrialbaceae</taxon>
        <taxon>Natrinema</taxon>
    </lineage>
</organism>
<reference evidence="1 2" key="1">
    <citation type="journal article" date="2014" name="PLoS Genet.">
        <title>Phylogenetically driven sequencing of extremely halophilic archaea reveals strategies for static and dynamic osmo-response.</title>
        <authorList>
            <person name="Becker E.A."/>
            <person name="Seitzer P.M."/>
            <person name="Tritt A."/>
            <person name="Larsen D."/>
            <person name="Krusor M."/>
            <person name="Yao A.I."/>
            <person name="Wu D."/>
            <person name="Madern D."/>
            <person name="Eisen J.A."/>
            <person name="Darling A.E."/>
            <person name="Facciotti M.T."/>
        </authorList>
    </citation>
    <scope>NUCLEOTIDE SEQUENCE [LARGE SCALE GENOMIC DNA]</scope>
    <source>
        <strain evidence="1 2">JCM 13563</strain>
    </source>
</reference>
<keyword evidence="2" id="KW-1185">Reference proteome</keyword>
<evidence type="ECO:0000313" key="1">
    <source>
        <dbReference type="EMBL" id="ELZ16575.1"/>
    </source>
</evidence>
<name>M0C053_9EURY</name>
<dbReference type="EMBL" id="AOIT01000080">
    <property type="protein sequence ID" value="ELZ16575.1"/>
    <property type="molecule type" value="Genomic_DNA"/>
</dbReference>
<evidence type="ECO:0000313" key="2">
    <source>
        <dbReference type="Proteomes" id="UP000011615"/>
    </source>
</evidence>
<accession>M0C053</accession>